<accession>A0A8S5TMP8</accession>
<reference evidence="1" key="1">
    <citation type="journal article" date="2021" name="Proc. Natl. Acad. Sci. U.S.A.">
        <title>A Catalog of Tens of Thousands of Viruses from Human Metagenomes Reveals Hidden Associations with Chronic Diseases.</title>
        <authorList>
            <person name="Tisza M.J."/>
            <person name="Buck C.B."/>
        </authorList>
    </citation>
    <scope>NUCLEOTIDE SEQUENCE</scope>
    <source>
        <strain evidence="1">Ct2m58</strain>
    </source>
</reference>
<dbReference type="EMBL" id="BK032856">
    <property type="protein sequence ID" value="DAF64298.1"/>
    <property type="molecule type" value="Genomic_DNA"/>
</dbReference>
<evidence type="ECO:0008006" key="2">
    <source>
        <dbReference type="Google" id="ProtNLM"/>
    </source>
</evidence>
<sequence length="199" mass="20769">MTKFLDQTGLQKLWDKIKAADGVNTAAIENASREIASNSASIQTNTLNISSNTDKISGILNGDKPLVTPTIASASWQIYKNDGTTPVGSPNTSINVSVELGYKVKFTGTWKWASATGRKNPTKTSGSWGETLPANGVASSSYTSSLLVATTSISQNITAPQAGLVYKDGKIHGADAGAVDTTSCSARVTFGNKIFYGVA</sequence>
<proteinExistence type="predicted"/>
<organism evidence="1">
    <name type="scientific">Podoviridae sp. ct2m58</name>
    <dbReference type="NCBI Taxonomy" id="2827721"/>
    <lineage>
        <taxon>Viruses</taxon>
        <taxon>Duplodnaviria</taxon>
        <taxon>Heunggongvirae</taxon>
        <taxon>Uroviricota</taxon>
        <taxon>Caudoviricetes</taxon>
    </lineage>
</organism>
<evidence type="ECO:0000313" key="1">
    <source>
        <dbReference type="EMBL" id="DAF64298.1"/>
    </source>
</evidence>
<protein>
    <recommendedName>
        <fullName evidence="2">Tail fiber protein</fullName>
    </recommendedName>
</protein>
<name>A0A8S5TMP8_9CAUD</name>